<keyword evidence="7" id="KW-1185">Reference proteome</keyword>
<dbReference type="Proteomes" id="UP000246085">
    <property type="component" value="Chromosome BRAD3257"/>
</dbReference>
<reference evidence="4 7" key="2">
    <citation type="submission" date="2021-03" db="EMBL/GenBank/DDBJ databases">
        <title>Genome Sequence of Bradyrhizobium vignae strain ISRA400.</title>
        <authorList>
            <person name="Tisa L.S."/>
            <person name="Svistoonoff S."/>
            <person name="Hocher V."/>
            <person name="Fall S."/>
            <person name="Zaiya A."/>
            <person name="Naing D."/>
            <person name="Niang N."/>
            <person name="Diouf A."/>
            <person name="Dasylva M.C."/>
            <person name="Toure O."/>
            <person name="Gueye M."/>
            <person name="Gully D."/>
            <person name="Tisseyre P."/>
            <person name="Simpson S."/>
            <person name="Morris K."/>
            <person name="Thomas W.K."/>
        </authorList>
    </citation>
    <scope>NUCLEOTIDE SEQUENCE [LARGE SCALE GENOMIC DNA]</scope>
    <source>
        <strain evidence="4 7">ISRA400</strain>
    </source>
</reference>
<organism evidence="5 6">
    <name type="scientific">Bradyrhizobium vignae</name>
    <dbReference type="NCBI Taxonomy" id="1549949"/>
    <lineage>
        <taxon>Bacteria</taxon>
        <taxon>Pseudomonadati</taxon>
        <taxon>Pseudomonadota</taxon>
        <taxon>Alphaproteobacteria</taxon>
        <taxon>Hyphomicrobiales</taxon>
        <taxon>Nitrobacteraceae</taxon>
        <taxon>Bradyrhizobium</taxon>
    </lineage>
</organism>
<accession>A0A2U3Q410</accession>
<dbReference type="CDD" id="cd00383">
    <property type="entry name" value="trans_reg_C"/>
    <property type="match status" value="1"/>
</dbReference>
<evidence type="ECO:0000259" key="3">
    <source>
        <dbReference type="PROSITE" id="PS51755"/>
    </source>
</evidence>
<evidence type="ECO:0000313" key="4">
    <source>
        <dbReference type="EMBL" id="MBP0110193.1"/>
    </source>
</evidence>
<proteinExistence type="predicted"/>
<evidence type="ECO:0000313" key="6">
    <source>
        <dbReference type="Proteomes" id="UP000246085"/>
    </source>
</evidence>
<protein>
    <submittedName>
        <fullName evidence="5">Response regulator receiver</fullName>
    </submittedName>
    <submittedName>
        <fullName evidence="4">Winged helix-turn-helix transcriptional regulator</fullName>
    </submittedName>
</protein>
<dbReference type="Gene3D" id="1.10.10.10">
    <property type="entry name" value="Winged helix-like DNA-binding domain superfamily/Winged helix DNA-binding domain"/>
    <property type="match status" value="1"/>
</dbReference>
<dbReference type="GO" id="GO:0006355">
    <property type="term" value="P:regulation of DNA-templated transcription"/>
    <property type="evidence" value="ECO:0007669"/>
    <property type="project" value="InterPro"/>
</dbReference>
<dbReference type="GO" id="GO:0003677">
    <property type="term" value="F:DNA binding"/>
    <property type="evidence" value="ECO:0007669"/>
    <property type="project" value="UniProtKB-UniRule"/>
</dbReference>
<dbReference type="InterPro" id="IPR001867">
    <property type="entry name" value="OmpR/PhoB-type_DNA-bd"/>
</dbReference>
<dbReference type="Proteomes" id="UP000669317">
    <property type="component" value="Unassembled WGS sequence"/>
</dbReference>
<evidence type="ECO:0000313" key="5">
    <source>
        <dbReference type="EMBL" id="SPP96039.1"/>
    </source>
</evidence>
<dbReference type="EMBL" id="JAGIKT010000004">
    <property type="protein sequence ID" value="MBP0110193.1"/>
    <property type="molecule type" value="Genomic_DNA"/>
</dbReference>
<dbReference type="InterPro" id="IPR036388">
    <property type="entry name" value="WH-like_DNA-bd_sf"/>
</dbReference>
<dbReference type="InterPro" id="IPR016032">
    <property type="entry name" value="Sig_transdc_resp-reg_C-effctor"/>
</dbReference>
<feature type="DNA-binding region" description="OmpR/PhoB-type" evidence="2">
    <location>
        <begin position="3"/>
        <end position="104"/>
    </location>
</feature>
<name>A0A2U3Q410_9BRAD</name>
<reference evidence="5 6" key="1">
    <citation type="submission" date="2018-03" db="EMBL/GenBank/DDBJ databases">
        <authorList>
            <person name="Gully D."/>
        </authorList>
    </citation>
    <scope>NUCLEOTIDE SEQUENCE [LARGE SCALE GENOMIC DNA]</scope>
    <source>
        <strain evidence="5">ORS3257</strain>
    </source>
</reference>
<dbReference type="Pfam" id="PF00486">
    <property type="entry name" value="Trans_reg_C"/>
    <property type="match status" value="1"/>
</dbReference>
<evidence type="ECO:0000256" key="2">
    <source>
        <dbReference type="PROSITE-ProRule" id="PRU01091"/>
    </source>
</evidence>
<feature type="domain" description="OmpR/PhoB-type" evidence="3">
    <location>
        <begin position="3"/>
        <end position="104"/>
    </location>
</feature>
<evidence type="ECO:0000313" key="7">
    <source>
        <dbReference type="Proteomes" id="UP000669317"/>
    </source>
</evidence>
<dbReference type="SUPFAM" id="SSF46894">
    <property type="entry name" value="C-terminal effector domain of the bipartite response regulators"/>
    <property type="match status" value="1"/>
</dbReference>
<evidence type="ECO:0000256" key="1">
    <source>
        <dbReference type="ARBA" id="ARBA00023125"/>
    </source>
</evidence>
<gene>
    <name evidence="5" type="ORF">BRAD3257_5080</name>
    <name evidence="4" type="ORF">JWS04_03575</name>
</gene>
<dbReference type="AlphaFoldDB" id="A0A2U3Q410"/>
<keyword evidence="1 2" id="KW-0238">DNA-binding</keyword>
<dbReference type="PROSITE" id="PS51755">
    <property type="entry name" value="OMPR_PHOB"/>
    <property type="match status" value="1"/>
</dbReference>
<dbReference type="EMBL" id="LS398110">
    <property type="protein sequence ID" value="SPP96039.1"/>
    <property type="molecule type" value="Genomic_DNA"/>
</dbReference>
<dbReference type="GO" id="GO:0000160">
    <property type="term" value="P:phosphorelay signal transduction system"/>
    <property type="evidence" value="ECO:0007669"/>
    <property type="project" value="InterPro"/>
</dbReference>
<dbReference type="SMART" id="SM00862">
    <property type="entry name" value="Trans_reg_C"/>
    <property type="match status" value="1"/>
</dbReference>
<dbReference type="KEGG" id="bvz:BRAD3257_5080"/>
<sequence>MAEPGPEHACEIDCRSLVRRELFRPDGSMVNLTAGELNILVALASYMTRLSRDFLLDVISNRDPREISEHTVDTLIVRLRRKMQLDGTAAPIATVRGVGYALVPLQPTASS</sequence>
<dbReference type="RefSeq" id="WP_122403701.1">
    <property type="nucleotide sequence ID" value="NZ_JAGIKT010000004.1"/>
</dbReference>